<dbReference type="GO" id="GO:0070402">
    <property type="term" value="F:NADPH binding"/>
    <property type="evidence" value="ECO:0007669"/>
    <property type="project" value="TreeGrafter"/>
</dbReference>
<evidence type="ECO:0000313" key="2">
    <source>
        <dbReference type="EMBL" id="PIU03663.1"/>
    </source>
</evidence>
<dbReference type="GO" id="GO:0050660">
    <property type="term" value="F:flavin adenine dinucleotide binding"/>
    <property type="evidence" value="ECO:0007669"/>
    <property type="project" value="UniProtKB-UniRule"/>
</dbReference>
<dbReference type="Proteomes" id="UP000228996">
    <property type="component" value="Unassembled WGS sequence"/>
</dbReference>
<dbReference type="Pfam" id="PF02511">
    <property type="entry name" value="Thy1"/>
    <property type="match status" value="1"/>
</dbReference>
<dbReference type="AlphaFoldDB" id="A0A2M6XDA5"/>
<dbReference type="EC" id="2.1.1.148" evidence="1"/>
<dbReference type="EMBL" id="PEYO01000012">
    <property type="protein sequence ID" value="PIU03663.1"/>
    <property type="molecule type" value="Genomic_DNA"/>
</dbReference>
<accession>A0A2M6XDA5</accession>
<reference evidence="3" key="1">
    <citation type="submission" date="2017-09" db="EMBL/GenBank/DDBJ databases">
        <title>Depth-based differentiation of microbial function through sediment-hosted aquifers and enrichment of novel symbionts in the deep terrestrial subsurface.</title>
        <authorList>
            <person name="Probst A.J."/>
            <person name="Ladd B."/>
            <person name="Jarett J.K."/>
            <person name="Geller-Mcgrath D.E."/>
            <person name="Sieber C.M.K."/>
            <person name="Emerson J.B."/>
            <person name="Anantharaman K."/>
            <person name="Thomas B.C."/>
            <person name="Malmstrom R."/>
            <person name="Stieglmeier M."/>
            <person name="Klingl A."/>
            <person name="Woyke T."/>
            <person name="Ryan C.M."/>
            <person name="Banfield J.F."/>
        </authorList>
    </citation>
    <scope>NUCLEOTIDE SEQUENCE [LARGE SCALE GENOMIC DNA]</scope>
</reference>
<dbReference type="Gene3D" id="3.30.1360.170">
    <property type="match status" value="1"/>
</dbReference>
<dbReference type="GO" id="GO:0006231">
    <property type="term" value="P:dTMP biosynthetic process"/>
    <property type="evidence" value="ECO:0007669"/>
    <property type="project" value="UniProtKB-UniRule"/>
</dbReference>
<sequence>MKILKGQGSFEIYETPEELRVQLLKIERVGRTCYQSEREPITMETAIKFSRMLASRHHYSLWNFGFMTVKFVHCSRGFTHELVRHRLAAYAQESTRYVDYSGGDEPDLKHFELKCIVPPHHDENEKITLDDGRIMTCLEMLGETERFYRGLRSAGWLPDAARQLLPTAIKADIWIETNFTEWRHIFEMRTQLAAHWEIRAVMCALLEAVQKIIPVIFDDFVLAGTDKNGLRYYELAKQS</sequence>
<dbReference type="PROSITE" id="PS51331">
    <property type="entry name" value="THYX"/>
    <property type="match status" value="1"/>
</dbReference>
<dbReference type="GO" id="GO:0004799">
    <property type="term" value="F:thymidylate synthase activity"/>
    <property type="evidence" value="ECO:0007669"/>
    <property type="project" value="TreeGrafter"/>
</dbReference>
<dbReference type="PANTHER" id="PTHR34934:SF1">
    <property type="entry name" value="FLAVIN-DEPENDENT THYMIDYLATE SYNTHASE"/>
    <property type="match status" value="1"/>
</dbReference>
<dbReference type="GO" id="GO:0050797">
    <property type="term" value="F:thymidylate synthase (FAD) activity"/>
    <property type="evidence" value="ECO:0007669"/>
    <property type="project" value="UniProtKB-UniRule"/>
</dbReference>
<dbReference type="PANTHER" id="PTHR34934">
    <property type="entry name" value="FLAVIN-DEPENDENT THYMIDYLATE SYNTHASE"/>
    <property type="match status" value="1"/>
</dbReference>
<evidence type="ECO:0000313" key="3">
    <source>
        <dbReference type="Proteomes" id="UP000228996"/>
    </source>
</evidence>
<protein>
    <recommendedName>
        <fullName evidence="1">FAD-dependent thymidylate synthase</fullName>
        <ecNumber evidence="1">2.1.1.148</ecNumber>
    </recommendedName>
</protein>
<dbReference type="SUPFAM" id="SSF69796">
    <property type="entry name" value="Thymidylate synthase-complementing protein Thy1"/>
    <property type="match status" value="1"/>
</dbReference>
<name>A0A2M6XDA5_9BACT</name>
<dbReference type="CDD" id="cd20175">
    <property type="entry name" value="ThyX"/>
    <property type="match status" value="1"/>
</dbReference>
<dbReference type="InterPro" id="IPR036098">
    <property type="entry name" value="Thymidylate_synthase_ThyX_sf"/>
</dbReference>
<comment type="caution">
    <text evidence="2">The sequence shown here is derived from an EMBL/GenBank/DDBJ whole genome shotgun (WGS) entry which is preliminary data.</text>
</comment>
<proteinExistence type="predicted"/>
<dbReference type="NCBIfam" id="TIGR02170">
    <property type="entry name" value="thyX"/>
    <property type="match status" value="1"/>
</dbReference>
<dbReference type="InterPro" id="IPR003669">
    <property type="entry name" value="Thymidylate_synthase_ThyX"/>
</dbReference>
<evidence type="ECO:0000256" key="1">
    <source>
        <dbReference type="NCBIfam" id="TIGR02170"/>
    </source>
</evidence>
<organism evidence="2 3">
    <name type="scientific">Candidatus Shapirobacteria bacterium CG08_land_8_20_14_0_20_39_18</name>
    <dbReference type="NCBI Taxonomy" id="1974883"/>
    <lineage>
        <taxon>Bacteria</taxon>
        <taxon>Candidatus Shapironibacteriota</taxon>
    </lineage>
</organism>
<gene>
    <name evidence="2" type="primary">thyX</name>
    <name evidence="2" type="ORF">COT44_02115</name>
</gene>